<gene>
    <name evidence="5" type="ORF">AB1Y20_001989</name>
</gene>
<feature type="region of interest" description="Disordered" evidence="3">
    <location>
        <begin position="30"/>
        <end position="58"/>
    </location>
</feature>
<dbReference type="EMBL" id="JBGBPQ010000011">
    <property type="protein sequence ID" value="KAL1515360.1"/>
    <property type="molecule type" value="Genomic_DNA"/>
</dbReference>
<sequence>MTSHDNMRAALTQIDNVQASPFADTLQSKLTTQTEASSKTTNTPNEACAQPAQPHSRRVSFQKLGGSETEIREEAASMPQLIEGEYTHMRNCKTSKGYVSVGLFHPKQGESKTCSSPRDKPKRHGCWVATSPAASPAVALSGAQGHDLTLWSKCEEPADEDAANWSPEEWAAWDLSQWRSYENEWDGKWESEYFWSEDEYDEEWSTPAQKTKSSDAGSLDTVYTGPFKDKFNNREEPYTGPFKDVLESTRIASEQVLPVPDPEFTPPKDASGILEANPTPVLQHAKPKAMPTPVVASTRSKTKNATPKAMPTPVVAAVATESAVEEAPAPMPTPLAMSPAPNLIPSTPKSGLCNSTPTATTEVQMMTPRGGTFIVRLASRKSKLKNKTPSAPPCTPIEPAQGDTAPVVPSGETVVKRLDDIQAGAHVSSEAAHTQVVTTPPHPEAEEVPQVMTPTHDERDTEFGSARKPPSATVSHIAAAISDGSAISAPVDTASNAVECPAVSREAAEAMKVVELRAELVKLGLPKNGLKAELIDRLVQASANVSHPPNAVVEKQPAKLEDAVVEQSEDLVVEEQPSALDVDVAVVEEQSEALDVNIVEEQPATLAIDDTSRAVDDAKLDSVQGVFEGMKVVELRELLESRGLKVLGKKAELIARLIEDGATPECAADKNQQSHADGTPARTRASRSRAAA</sequence>
<dbReference type="SMART" id="SM00513">
    <property type="entry name" value="SAP"/>
    <property type="match status" value="2"/>
</dbReference>
<protein>
    <recommendedName>
        <fullName evidence="4">SAP domain-containing protein</fullName>
    </recommendedName>
</protein>
<dbReference type="AlphaFoldDB" id="A0AB34J9B2"/>
<feature type="region of interest" description="Disordered" evidence="3">
    <location>
        <begin position="438"/>
        <end position="471"/>
    </location>
</feature>
<feature type="domain" description="SAP" evidence="4">
    <location>
        <begin position="508"/>
        <end position="542"/>
    </location>
</feature>
<keyword evidence="1" id="KW-0597">Phosphoprotein</keyword>
<dbReference type="PANTHER" id="PTHR46551:SF1">
    <property type="entry name" value="SAP DOMAIN-CONTAINING RIBONUCLEOPROTEIN"/>
    <property type="match status" value="1"/>
</dbReference>
<proteinExistence type="inferred from homology"/>
<comment type="similarity">
    <text evidence="2">Belongs to the SAP domain-containing ribonucleoprotein family.</text>
</comment>
<name>A0AB34J9B2_PRYPA</name>
<evidence type="ECO:0000256" key="3">
    <source>
        <dbReference type="SAM" id="MobiDB-lite"/>
    </source>
</evidence>
<evidence type="ECO:0000259" key="4">
    <source>
        <dbReference type="PROSITE" id="PS50800"/>
    </source>
</evidence>
<dbReference type="InterPro" id="IPR003034">
    <property type="entry name" value="SAP_dom"/>
</dbReference>
<dbReference type="Gene3D" id="1.10.720.30">
    <property type="entry name" value="SAP domain"/>
    <property type="match status" value="2"/>
</dbReference>
<keyword evidence="6" id="KW-1185">Reference proteome</keyword>
<feature type="region of interest" description="Disordered" evidence="3">
    <location>
        <begin position="383"/>
        <end position="408"/>
    </location>
</feature>
<organism evidence="5 6">
    <name type="scientific">Prymnesium parvum</name>
    <name type="common">Toxic golden alga</name>
    <dbReference type="NCBI Taxonomy" id="97485"/>
    <lineage>
        <taxon>Eukaryota</taxon>
        <taxon>Haptista</taxon>
        <taxon>Haptophyta</taxon>
        <taxon>Prymnesiophyceae</taxon>
        <taxon>Prymnesiales</taxon>
        <taxon>Prymnesiaceae</taxon>
        <taxon>Prymnesium</taxon>
    </lineage>
</organism>
<dbReference type="PANTHER" id="PTHR46551">
    <property type="entry name" value="SAP DOMAIN-CONTAINING RIBONUCLEOPROTEIN"/>
    <property type="match status" value="1"/>
</dbReference>
<dbReference type="InterPro" id="IPR036361">
    <property type="entry name" value="SAP_dom_sf"/>
</dbReference>
<dbReference type="GO" id="GO:0016973">
    <property type="term" value="P:poly(A)+ mRNA export from nucleus"/>
    <property type="evidence" value="ECO:0007669"/>
    <property type="project" value="TreeGrafter"/>
</dbReference>
<dbReference type="GO" id="GO:0005634">
    <property type="term" value="C:nucleus"/>
    <property type="evidence" value="ECO:0007669"/>
    <property type="project" value="TreeGrafter"/>
</dbReference>
<feature type="domain" description="SAP" evidence="4">
    <location>
        <begin position="627"/>
        <end position="661"/>
    </location>
</feature>
<evidence type="ECO:0000256" key="2">
    <source>
        <dbReference type="ARBA" id="ARBA00046328"/>
    </source>
</evidence>
<dbReference type="Proteomes" id="UP001515480">
    <property type="component" value="Unassembled WGS sequence"/>
</dbReference>
<evidence type="ECO:0000313" key="6">
    <source>
        <dbReference type="Proteomes" id="UP001515480"/>
    </source>
</evidence>
<feature type="region of interest" description="Disordered" evidence="3">
    <location>
        <begin position="283"/>
        <end position="309"/>
    </location>
</feature>
<feature type="compositionally biased region" description="Polar residues" evidence="3">
    <location>
        <begin position="30"/>
        <end position="45"/>
    </location>
</feature>
<evidence type="ECO:0000256" key="1">
    <source>
        <dbReference type="ARBA" id="ARBA00022553"/>
    </source>
</evidence>
<reference evidence="5 6" key="1">
    <citation type="journal article" date="2024" name="Science">
        <title>Giant polyketide synthase enzymes in the biosynthesis of giant marine polyether toxins.</title>
        <authorList>
            <person name="Fallon T.R."/>
            <person name="Shende V.V."/>
            <person name="Wierzbicki I.H."/>
            <person name="Pendleton A.L."/>
            <person name="Watervoot N.F."/>
            <person name="Auber R.P."/>
            <person name="Gonzalez D.J."/>
            <person name="Wisecaver J.H."/>
            <person name="Moore B.S."/>
        </authorList>
    </citation>
    <scope>NUCLEOTIDE SEQUENCE [LARGE SCALE GENOMIC DNA]</scope>
    <source>
        <strain evidence="5 6">12B1</strain>
    </source>
</reference>
<dbReference type="Pfam" id="PF02037">
    <property type="entry name" value="SAP"/>
    <property type="match status" value="2"/>
</dbReference>
<dbReference type="SUPFAM" id="SSF68906">
    <property type="entry name" value="SAP domain"/>
    <property type="match status" value="2"/>
</dbReference>
<evidence type="ECO:0000313" key="5">
    <source>
        <dbReference type="EMBL" id="KAL1515360.1"/>
    </source>
</evidence>
<dbReference type="InterPro" id="IPR052240">
    <property type="entry name" value="SAP_domain_ribonucleoprotein"/>
</dbReference>
<comment type="caution">
    <text evidence="5">The sequence shown here is derived from an EMBL/GenBank/DDBJ whole genome shotgun (WGS) entry which is preliminary data.</text>
</comment>
<feature type="region of interest" description="Disordered" evidence="3">
    <location>
        <begin position="662"/>
        <end position="692"/>
    </location>
</feature>
<accession>A0AB34J9B2</accession>
<dbReference type="PROSITE" id="PS50800">
    <property type="entry name" value="SAP"/>
    <property type="match status" value="2"/>
</dbReference>